<gene>
    <name evidence="1" type="ORF">DYBT9623_04766</name>
</gene>
<keyword evidence="2" id="KW-1185">Reference proteome</keyword>
<organism evidence="1 2">
    <name type="scientific">Dyadobacter linearis</name>
    <dbReference type="NCBI Taxonomy" id="2823330"/>
    <lineage>
        <taxon>Bacteria</taxon>
        <taxon>Pseudomonadati</taxon>
        <taxon>Bacteroidota</taxon>
        <taxon>Cytophagia</taxon>
        <taxon>Cytophagales</taxon>
        <taxon>Spirosomataceae</taxon>
        <taxon>Dyadobacter</taxon>
    </lineage>
</organism>
<comment type="caution">
    <text evidence="1">The sequence shown here is derived from an EMBL/GenBank/DDBJ whole genome shotgun (WGS) entry which is preliminary data.</text>
</comment>
<dbReference type="Proteomes" id="UP000679725">
    <property type="component" value="Unassembled WGS sequence"/>
</dbReference>
<protein>
    <submittedName>
        <fullName evidence="1">Uncharacterized protein</fullName>
    </submittedName>
</protein>
<accession>A0ABM8UWV2</accession>
<evidence type="ECO:0000313" key="2">
    <source>
        <dbReference type="Proteomes" id="UP000679725"/>
    </source>
</evidence>
<sequence length="36" mass="3960">MVNIGKPIPEAKPNEPLVGLKGSLAYMNNPSEKFKF</sequence>
<dbReference type="EMBL" id="CAJRAU010000008">
    <property type="protein sequence ID" value="CAG5073293.1"/>
    <property type="molecule type" value="Genomic_DNA"/>
</dbReference>
<evidence type="ECO:0000313" key="1">
    <source>
        <dbReference type="EMBL" id="CAG5073293.1"/>
    </source>
</evidence>
<proteinExistence type="predicted"/>
<name>A0ABM8UWV2_9BACT</name>
<reference evidence="1 2" key="1">
    <citation type="submission" date="2021-04" db="EMBL/GenBank/DDBJ databases">
        <authorList>
            <person name="Rodrigo-Torres L."/>
            <person name="Arahal R. D."/>
            <person name="Lucena T."/>
        </authorList>
    </citation>
    <scope>NUCLEOTIDE SEQUENCE [LARGE SCALE GENOMIC DNA]</scope>
    <source>
        <strain evidence="1 2">CECT 9623</strain>
    </source>
</reference>